<dbReference type="InterPro" id="IPR050266">
    <property type="entry name" value="AB_hydrolase_sf"/>
</dbReference>
<gene>
    <name evidence="2" type="ORF">QWJ41_05500</name>
</gene>
<dbReference type="InterPro" id="IPR000073">
    <property type="entry name" value="AB_hydrolase_1"/>
</dbReference>
<accession>A0ABT8TQ80</accession>
<evidence type="ECO:0000313" key="2">
    <source>
        <dbReference type="EMBL" id="MDO3395163.1"/>
    </source>
</evidence>
<dbReference type="PRINTS" id="PR00111">
    <property type="entry name" value="ABHYDROLASE"/>
</dbReference>
<dbReference type="RefSeq" id="WP_302706279.1">
    <property type="nucleotide sequence ID" value="NZ_JAULSC010000003.1"/>
</dbReference>
<proteinExistence type="predicted"/>
<feature type="domain" description="AB hydrolase-1" evidence="1">
    <location>
        <begin position="37"/>
        <end position="264"/>
    </location>
</feature>
<dbReference type="Proteomes" id="UP001168363">
    <property type="component" value="Unassembled WGS sequence"/>
</dbReference>
<dbReference type="PANTHER" id="PTHR43798">
    <property type="entry name" value="MONOACYLGLYCEROL LIPASE"/>
    <property type="match status" value="1"/>
</dbReference>
<dbReference type="SUPFAM" id="SSF53474">
    <property type="entry name" value="alpha/beta-Hydrolases"/>
    <property type="match status" value="1"/>
</dbReference>
<name>A0ABT8TQ80_9ACTN</name>
<organism evidence="2 3">
    <name type="scientific">Nocardioides cremeus</name>
    <dbReference type="NCBI Taxonomy" id="3058044"/>
    <lineage>
        <taxon>Bacteria</taxon>
        <taxon>Bacillati</taxon>
        <taxon>Actinomycetota</taxon>
        <taxon>Actinomycetes</taxon>
        <taxon>Propionibacteriales</taxon>
        <taxon>Nocardioidaceae</taxon>
        <taxon>Nocardioides</taxon>
    </lineage>
</organism>
<sequence length="285" mass="30330">MPLPLPHELPVGRLLDLPGRGSTWITDTPGPAPEAMPLVLLHALGCTGLLTWFPSIAHLSRRHRVITLDQRGHGRGIASAQFSLRDCADDVAALLDALGLERAVVVGYSMGGVVAQRVWRQHPQRVAGLVLAATSDRFRLTVAERAFFAGMGASMLGARGIARSRVATGAARATAEALDADPTDTRAWALRELRSTSPWSVGEALTALGRHHSRPWLGRVDVPTAVVVTNRDRVVPARRQLALARSIPGATVHDIDAGHAACVLEADVFVPALAQAVATVTARVR</sequence>
<dbReference type="PANTHER" id="PTHR43798:SF33">
    <property type="entry name" value="HYDROLASE, PUTATIVE (AFU_ORTHOLOGUE AFUA_2G14860)-RELATED"/>
    <property type="match status" value="1"/>
</dbReference>
<dbReference type="GO" id="GO:0016787">
    <property type="term" value="F:hydrolase activity"/>
    <property type="evidence" value="ECO:0007669"/>
    <property type="project" value="UniProtKB-KW"/>
</dbReference>
<dbReference type="EMBL" id="JAULSC010000003">
    <property type="protein sequence ID" value="MDO3395163.1"/>
    <property type="molecule type" value="Genomic_DNA"/>
</dbReference>
<comment type="caution">
    <text evidence="2">The sequence shown here is derived from an EMBL/GenBank/DDBJ whole genome shotgun (WGS) entry which is preliminary data.</text>
</comment>
<evidence type="ECO:0000259" key="1">
    <source>
        <dbReference type="Pfam" id="PF00561"/>
    </source>
</evidence>
<evidence type="ECO:0000313" key="3">
    <source>
        <dbReference type="Proteomes" id="UP001168363"/>
    </source>
</evidence>
<dbReference type="InterPro" id="IPR029058">
    <property type="entry name" value="AB_hydrolase_fold"/>
</dbReference>
<dbReference type="Pfam" id="PF00561">
    <property type="entry name" value="Abhydrolase_1"/>
    <property type="match status" value="1"/>
</dbReference>
<reference evidence="2" key="1">
    <citation type="submission" date="2023-06" db="EMBL/GenBank/DDBJ databases">
        <title>Genome sequence of Nocardioides sp. SOB44.</title>
        <authorList>
            <person name="Zhang G."/>
        </authorList>
    </citation>
    <scope>NUCLEOTIDE SEQUENCE</scope>
    <source>
        <strain evidence="2">SOB44</strain>
    </source>
</reference>
<dbReference type="Gene3D" id="3.40.50.1820">
    <property type="entry name" value="alpha/beta hydrolase"/>
    <property type="match status" value="1"/>
</dbReference>
<protein>
    <submittedName>
        <fullName evidence="2">Alpha/beta hydrolase</fullName>
    </submittedName>
</protein>
<keyword evidence="2" id="KW-0378">Hydrolase</keyword>
<keyword evidence="3" id="KW-1185">Reference proteome</keyword>